<accession>A0A382CLH3</accession>
<reference evidence="1" key="1">
    <citation type="submission" date="2018-05" db="EMBL/GenBank/DDBJ databases">
        <authorList>
            <person name="Lanie J.A."/>
            <person name="Ng W.-L."/>
            <person name="Kazmierczak K.M."/>
            <person name="Andrzejewski T.M."/>
            <person name="Davidsen T.M."/>
            <person name="Wayne K.J."/>
            <person name="Tettelin H."/>
            <person name="Glass J.I."/>
            <person name="Rusch D."/>
            <person name="Podicherti R."/>
            <person name="Tsui H.-C.T."/>
            <person name="Winkler M.E."/>
        </authorList>
    </citation>
    <scope>NUCLEOTIDE SEQUENCE</scope>
</reference>
<proteinExistence type="predicted"/>
<organism evidence="1">
    <name type="scientific">marine metagenome</name>
    <dbReference type="NCBI Taxonomy" id="408172"/>
    <lineage>
        <taxon>unclassified sequences</taxon>
        <taxon>metagenomes</taxon>
        <taxon>ecological metagenomes</taxon>
    </lineage>
</organism>
<gene>
    <name evidence="1" type="ORF">METZ01_LOCUS179804</name>
</gene>
<sequence length="86" mass="9523">MISTDTFTNFGRRQASLKKLPYVVIAETPNPIRQLDEGTLRQRAEGMLDTIIWGLTAPAEAIQQHNQELASKTVRPAGIVRASHPV</sequence>
<dbReference type="AlphaFoldDB" id="A0A382CLH3"/>
<name>A0A382CLH3_9ZZZZ</name>
<evidence type="ECO:0000313" key="1">
    <source>
        <dbReference type="EMBL" id="SVB26950.1"/>
    </source>
</evidence>
<protein>
    <submittedName>
        <fullName evidence="1">Uncharacterized protein</fullName>
    </submittedName>
</protein>
<dbReference type="EMBL" id="UINC01035093">
    <property type="protein sequence ID" value="SVB26950.1"/>
    <property type="molecule type" value="Genomic_DNA"/>
</dbReference>